<keyword evidence="2" id="KW-1185">Reference proteome</keyword>
<organism evidence="1 2">
    <name type="scientific">Apodemus speciosus</name>
    <name type="common">Large Japanese field mouse</name>
    <dbReference type="NCBI Taxonomy" id="105296"/>
    <lineage>
        <taxon>Eukaryota</taxon>
        <taxon>Metazoa</taxon>
        <taxon>Chordata</taxon>
        <taxon>Craniata</taxon>
        <taxon>Vertebrata</taxon>
        <taxon>Euteleostomi</taxon>
        <taxon>Mammalia</taxon>
        <taxon>Eutheria</taxon>
        <taxon>Euarchontoglires</taxon>
        <taxon>Glires</taxon>
        <taxon>Rodentia</taxon>
        <taxon>Myomorpha</taxon>
        <taxon>Muroidea</taxon>
        <taxon>Muridae</taxon>
        <taxon>Murinae</taxon>
        <taxon>Apodemus</taxon>
    </lineage>
</organism>
<evidence type="ECO:0000313" key="1">
    <source>
        <dbReference type="EMBL" id="GAB1291373.1"/>
    </source>
</evidence>
<evidence type="ECO:0000313" key="2">
    <source>
        <dbReference type="Proteomes" id="UP001623349"/>
    </source>
</evidence>
<dbReference type="Proteomes" id="UP001623349">
    <property type="component" value="Unassembled WGS sequence"/>
</dbReference>
<sequence>MGFLCYSPGCPGTHSIDQAGLELRNPPASASQSAGITGVRYHRPAKLTVKQWESREKTFADSYPGCTEGGILTREDGGLHFEAFFIEEKLLPQAAKDIAESILPAGWTQKEDRREAANICS</sequence>
<dbReference type="EMBL" id="BAAFST010000006">
    <property type="protein sequence ID" value="GAB1291373.1"/>
    <property type="molecule type" value="Genomic_DNA"/>
</dbReference>
<accession>A0ABQ0EWG8</accession>
<name>A0ABQ0EWG8_APOSI</name>
<reference evidence="1 2" key="1">
    <citation type="submission" date="2024-08" db="EMBL/GenBank/DDBJ databases">
        <title>The draft genome of Apodemus speciosus.</title>
        <authorList>
            <person name="Nabeshima K."/>
            <person name="Suzuki S."/>
            <person name="Onuma M."/>
        </authorList>
    </citation>
    <scope>NUCLEOTIDE SEQUENCE [LARGE SCALE GENOMIC DNA]</scope>
    <source>
        <strain evidence="1">IB14-021</strain>
    </source>
</reference>
<comment type="caution">
    <text evidence="1">The sequence shown here is derived from an EMBL/GenBank/DDBJ whole genome shotgun (WGS) entry which is preliminary data.</text>
</comment>
<proteinExistence type="predicted"/>
<protein>
    <submittedName>
        <fullName evidence="1">Membrane metallo-endopeptidase-like 1</fullName>
    </submittedName>
</protein>
<gene>
    <name evidence="1" type="ORF">APTSU1_000660300</name>
</gene>